<reference evidence="3 4" key="1">
    <citation type="submission" date="2018-11" db="EMBL/GenBank/DDBJ databases">
        <title>The genome draft of YIM 96095.</title>
        <authorList>
            <person name="Tang S.-K."/>
            <person name="Chunyu W.-X."/>
            <person name="Feng Y.-Z."/>
        </authorList>
    </citation>
    <scope>NUCLEOTIDE SEQUENCE [LARGE SCALE GENOMIC DNA]</scope>
    <source>
        <strain evidence="3 4">YIM 96095</strain>
    </source>
</reference>
<keyword evidence="4" id="KW-1185">Reference proteome</keyword>
<feature type="domain" description="Putative restriction endonuclease" evidence="2">
    <location>
        <begin position="23"/>
        <end position="166"/>
    </location>
</feature>
<evidence type="ECO:0000313" key="3">
    <source>
        <dbReference type="EMBL" id="RNL82042.1"/>
    </source>
</evidence>
<sequence>MSIGGTEERDRPLTVDDLAGTPDDGRRYELVDGRLDVSPAPVSIHTLIDSRLTWHLTNVAPDGYTVLSGPGINLNAERTHHRVPDLAVVPDEDFESPYLTRPPLLAVEIVSPESVLRDNHTKRREYADFGVESYWIVSPSPDKTGLVELRLENGGYVEVTQAFGETVFATEYPFPVRLVPHWLTADGPWRAHIAGG</sequence>
<keyword evidence="3" id="KW-0255">Endonuclease</keyword>
<dbReference type="PANTHER" id="PTHR34107:SF4">
    <property type="entry name" value="SLL1222 PROTEIN"/>
    <property type="match status" value="1"/>
</dbReference>
<proteinExistence type="predicted"/>
<dbReference type="InterPro" id="IPR008538">
    <property type="entry name" value="Uma2"/>
</dbReference>
<feature type="compositionally biased region" description="Basic and acidic residues" evidence="1">
    <location>
        <begin position="1"/>
        <end position="14"/>
    </location>
</feature>
<keyword evidence="3" id="KW-0378">Hydrolase</keyword>
<dbReference type="PANTHER" id="PTHR34107">
    <property type="entry name" value="SLL0198 PROTEIN-RELATED"/>
    <property type="match status" value="1"/>
</dbReference>
<dbReference type="InterPro" id="IPR011335">
    <property type="entry name" value="Restrct_endonuc-II-like"/>
</dbReference>
<evidence type="ECO:0000313" key="4">
    <source>
        <dbReference type="Proteomes" id="UP000269198"/>
    </source>
</evidence>
<comment type="caution">
    <text evidence="3">The sequence shown here is derived from an EMBL/GenBank/DDBJ whole genome shotgun (WGS) entry which is preliminary data.</text>
</comment>
<dbReference type="SUPFAM" id="SSF52980">
    <property type="entry name" value="Restriction endonuclease-like"/>
    <property type="match status" value="1"/>
</dbReference>
<protein>
    <submittedName>
        <fullName evidence="3">Uma2 family endonuclease</fullName>
    </submittedName>
</protein>
<organism evidence="3 4">
    <name type="scientific">Halostreptopolyspora alba</name>
    <dbReference type="NCBI Taxonomy" id="2487137"/>
    <lineage>
        <taxon>Bacteria</taxon>
        <taxon>Bacillati</taxon>
        <taxon>Actinomycetota</taxon>
        <taxon>Actinomycetes</taxon>
        <taxon>Streptosporangiales</taxon>
        <taxon>Nocardiopsidaceae</taxon>
        <taxon>Halostreptopolyspora</taxon>
    </lineage>
</organism>
<dbReference type="Pfam" id="PF05685">
    <property type="entry name" value="Uma2"/>
    <property type="match status" value="1"/>
</dbReference>
<accession>A0A3N0E2G8</accession>
<feature type="region of interest" description="Disordered" evidence="1">
    <location>
        <begin position="1"/>
        <end position="25"/>
    </location>
</feature>
<dbReference type="CDD" id="cd06260">
    <property type="entry name" value="DUF820-like"/>
    <property type="match status" value="1"/>
</dbReference>
<dbReference type="RefSeq" id="WP_123203102.1">
    <property type="nucleotide sequence ID" value="NZ_RJMB01000027.1"/>
</dbReference>
<dbReference type="GO" id="GO:0004519">
    <property type="term" value="F:endonuclease activity"/>
    <property type="evidence" value="ECO:0007669"/>
    <property type="project" value="UniProtKB-KW"/>
</dbReference>
<dbReference type="Gene3D" id="3.90.1570.10">
    <property type="entry name" value="tt1808, chain A"/>
    <property type="match status" value="1"/>
</dbReference>
<evidence type="ECO:0000259" key="2">
    <source>
        <dbReference type="Pfam" id="PF05685"/>
    </source>
</evidence>
<dbReference type="InterPro" id="IPR012296">
    <property type="entry name" value="Nuclease_put_TT1808"/>
</dbReference>
<dbReference type="AlphaFoldDB" id="A0A3N0E2G8"/>
<name>A0A3N0E2G8_9ACTN</name>
<evidence type="ECO:0000256" key="1">
    <source>
        <dbReference type="SAM" id="MobiDB-lite"/>
    </source>
</evidence>
<dbReference type="Proteomes" id="UP000269198">
    <property type="component" value="Unassembled WGS sequence"/>
</dbReference>
<gene>
    <name evidence="3" type="ORF">EFW17_20785</name>
</gene>
<dbReference type="OrthoDB" id="9799703at2"/>
<dbReference type="EMBL" id="RJMB01000027">
    <property type="protein sequence ID" value="RNL82042.1"/>
    <property type="molecule type" value="Genomic_DNA"/>
</dbReference>
<keyword evidence="3" id="KW-0540">Nuclease</keyword>